<dbReference type="GO" id="GO:0031267">
    <property type="term" value="F:small GTPase binding"/>
    <property type="evidence" value="ECO:0007669"/>
    <property type="project" value="TreeGrafter"/>
</dbReference>
<organism evidence="7 8">
    <name type="scientific">Cymbomonas tetramitiformis</name>
    <dbReference type="NCBI Taxonomy" id="36881"/>
    <lineage>
        <taxon>Eukaryota</taxon>
        <taxon>Viridiplantae</taxon>
        <taxon>Chlorophyta</taxon>
        <taxon>Pyramimonadophyceae</taxon>
        <taxon>Pyramimonadales</taxon>
        <taxon>Pyramimonadaceae</taxon>
        <taxon>Cymbomonas</taxon>
    </lineage>
</organism>
<evidence type="ECO:0000256" key="5">
    <source>
        <dbReference type="SAM" id="MobiDB-lite"/>
    </source>
</evidence>
<dbReference type="PANTHER" id="PTHR24113:SF12">
    <property type="entry name" value="RAN GTPASE-ACTIVATING PROTEIN 1"/>
    <property type="match status" value="1"/>
</dbReference>
<evidence type="ECO:0000256" key="6">
    <source>
        <dbReference type="SAM" id="Phobius"/>
    </source>
</evidence>
<dbReference type="GO" id="GO:0006913">
    <property type="term" value="P:nucleocytoplasmic transport"/>
    <property type="evidence" value="ECO:0007669"/>
    <property type="project" value="TreeGrafter"/>
</dbReference>
<evidence type="ECO:0000256" key="1">
    <source>
        <dbReference type="ARBA" id="ARBA00004430"/>
    </source>
</evidence>
<keyword evidence="6" id="KW-1133">Transmembrane helix</keyword>
<dbReference type="SMART" id="SM00368">
    <property type="entry name" value="LRR_RI"/>
    <property type="match status" value="11"/>
</dbReference>
<dbReference type="InterPro" id="IPR027038">
    <property type="entry name" value="RanGap"/>
</dbReference>
<dbReference type="GO" id="GO:0005930">
    <property type="term" value="C:axoneme"/>
    <property type="evidence" value="ECO:0007669"/>
    <property type="project" value="UniProtKB-SubCell"/>
</dbReference>
<protein>
    <submittedName>
        <fullName evidence="7">Uncharacterized protein</fullName>
    </submittedName>
</protein>
<dbReference type="SUPFAM" id="SSF52047">
    <property type="entry name" value="RNI-like"/>
    <property type="match status" value="2"/>
</dbReference>
<dbReference type="GO" id="GO:0005829">
    <property type="term" value="C:cytosol"/>
    <property type="evidence" value="ECO:0007669"/>
    <property type="project" value="TreeGrafter"/>
</dbReference>
<evidence type="ECO:0000313" key="7">
    <source>
        <dbReference type="EMBL" id="KAK3282749.1"/>
    </source>
</evidence>
<evidence type="ECO:0000256" key="4">
    <source>
        <dbReference type="ARBA" id="ARBA00022737"/>
    </source>
</evidence>
<evidence type="ECO:0000313" key="8">
    <source>
        <dbReference type="Proteomes" id="UP001190700"/>
    </source>
</evidence>
<dbReference type="Gene3D" id="3.80.10.10">
    <property type="entry name" value="Ribonuclease Inhibitor"/>
    <property type="match status" value="7"/>
</dbReference>
<dbReference type="PANTHER" id="PTHR24113">
    <property type="entry name" value="RAN GTPASE-ACTIVATING PROTEIN 1"/>
    <property type="match status" value="1"/>
</dbReference>
<keyword evidence="3" id="KW-0433">Leucine-rich repeat</keyword>
<proteinExistence type="predicted"/>
<feature type="region of interest" description="Disordered" evidence="5">
    <location>
        <begin position="30"/>
        <end position="53"/>
    </location>
</feature>
<dbReference type="GO" id="GO:0005096">
    <property type="term" value="F:GTPase activator activity"/>
    <property type="evidence" value="ECO:0007669"/>
    <property type="project" value="UniProtKB-KW"/>
</dbReference>
<keyword evidence="4" id="KW-0677">Repeat</keyword>
<keyword evidence="6" id="KW-0472">Membrane</keyword>
<sequence>MVGVRKSRLSQVLRKRTLRAEVAISDLASSRSRGNSSGFGVPPELEGRSKDNCAQATSIPEAAPSPHVTADPEKLHALAKALGTSAGDSLLQSTLRKLSQQERVALQTACYDGYKEVALWKVLAKPMATGALEGWQGIHCKAVVAGIFCGLSAAGCDASAHVACTAALVTLQRQQQQQHCGSPSSTQGKSRTPTAWSPDLLAMAVIAGIRTLDGHNGDTYETAAMVVGDALLAALSNKAGEVLLAASAALYAWSNLGVDSALVKQALRCAQTLLAATLARHVRGLQGKARSRNVPGLPGESFSGGMPRNVERVARAIVSGSRYAVAATAGSAQETCLVASMGSRQRGARWCGQCMRCTGLATLLNHEVLLGVGGDFAGSMEPALVAVVESVLLRRLAEALGGDEAAGALEGAVRVMAKQVIEMHDGRRLSATRCREVLRKACTGDLNWSDMLEKQVSKETLDAVSPILVAVLVFKLQEVCQVQEAEILKPFAKMMAEEMVQQAAGGVQQAEPQTLDVMVVLHKLCTGKMTWQDILEQLLSAGKQVSKETLDAVSPILAAVLVSKLQEVCQDILAQLLSAGEQVSQHILEGAIHLVTASIICKLRAYDYEDLVGIHPRVAQLLVEDKRTAKAVESLLGALLRGDSPDINVREVMMVALLISPQLNSLLTDGKAVSRLLDILVPHDDEDTRSNIEGVYNQANGHDVVATVLNKAAELLKPEPQEQLKAFIQERLVARQVPQTIAVQFLESATPKTLLTGGIDDLSPDTLESLEEKMTDMMKGFESTVDKLERNVNPSALVELAKEQIQGNWGSQLLQKLLYYFMHRILPLVDLGTDGLVAASLWEAGGQQRRVWFWVTVTFMVLPYAVLAVCVTIHWQSFWNLLNPAIWSMKLTTEDDIDRRNHRRNDVPRALPRHELLALYLRAQLRKYFFDPAQRLWKDQTRTSKAIIIFVFPILFIIFVTPFCFPLSFFYIMSIPALVILDVLLAVVISPDQALPGPFWASYEQLKKVVEGFLEALPQAVVQVILVCLGNAKLDSTLLLSLFISILQTFRHISYLREQGKLNKGGVMDALKQLLLLENPYHVPFSDVLRIRAEIDFRQVARKRLESWECKQLSKALIGNTDLLRLVFKCDQIDEDGMRYLLAGLMRSKLRELEFRRMPDGVDDHKRSALFLYQQQQERSDDQKEAADDQIAKPISKLLLERLPGLKVLHTLRLDNLESKMLDTLLKAAASHGKLQHISLQEAAHIFPEFEESVELPSLHSFVEKSLYLKSLELTGFNLERSSMRHLAMHKGISFLKMARCKVHFAVCHEWSGRDSLSTMVLFDVELHDPEKLQLLVERPATCDIFVVVMRSTHLITSEAVKLADNLGKPSRTGEINVKQPRLVLVGSRPASHKDKHTPAASIFSRELKRAQLAIGRSLAFLGSALSVLSDARVLLSCGVEALYANSQSLTTDAPSLAAIKILREYFGYAVDWELVALSGWPQQVSHMIAAAVCKQLGACSEHGGNDASSNVPGEDVSSTVPSSPMLFSSDVEQGKPAGNKTGMSVDAASPPSKLRTSIAIVKWIAHRRRLSSARKGGGTTLVLNNNTHDDSLSQVIISEVMRKGMPRGHHIQHLYLRSNAFTARFFKKVAQHIGDWSELDAQLDLIDNDLDSASLFPLVNKAGRNYSDKPQNGSISIRLTESHKLRIAPSTTEGTCAVISIVNAATGSVVSEFTQFSEDPSVDKKETDEAADNVLGLVQSPEQDVHIREWGPEWPTWFDAYVIEQLRQKSSVNGTAQDKFHEKHGDLVIAIMQLYTSPTNMMCNLSGAKIGVRGAQALARMMSTRHTPQILQLDGNWIRPEGAQMLAVALTPNEKGVFNGSLNTLNLHNNRIGDEGGKALAVALTPNAEGVFNGSLNTVNVWDSAVQLEGARALVDAVKQRNAPIKLCGSLLDVEALEFSSQQLEPEDALLLANDLVFNTSLNTLNLSDNYIGDEGAKALVVALTPNAEGVFNTSLNTLHLWGNNIGPEGAEALAVALTPNEEGVFNTSLNTLDLGRNEIGPEGAKALAVALTPNAEGVFNTSLNTLRLTDDVIGDEGAEALAVALTPNAEGVFNTSLNTLHLDWNNIGDGGAKALAVALTPNEEGVFNGSLNTLDLCYNQITGDAAQQLAEAVLKHPGITEFNKIMMRDIKDGKVTELDLSDKGIGVPGARVLSKLLVFNTSLNTLNLEHNQIRSEGVKALELALTPNEEGVFNKSLNTLNLEGANLHTFSLPIHDLNL</sequence>
<dbReference type="GO" id="GO:0048471">
    <property type="term" value="C:perinuclear region of cytoplasm"/>
    <property type="evidence" value="ECO:0007669"/>
    <property type="project" value="TreeGrafter"/>
</dbReference>
<comment type="caution">
    <text evidence="7">The sequence shown here is derived from an EMBL/GenBank/DDBJ whole genome shotgun (WGS) entry which is preliminary data.</text>
</comment>
<name>A0AAE0GR23_9CHLO</name>
<comment type="subcellular location">
    <subcellularLocation>
        <location evidence="1">Cytoplasm</location>
        <location evidence="1">Cytoskeleton</location>
        <location evidence="1">Cilium axoneme</location>
    </subcellularLocation>
</comment>
<evidence type="ECO:0000256" key="2">
    <source>
        <dbReference type="ARBA" id="ARBA00022468"/>
    </source>
</evidence>
<keyword evidence="8" id="KW-1185">Reference proteome</keyword>
<dbReference type="InterPro" id="IPR032675">
    <property type="entry name" value="LRR_dom_sf"/>
</dbReference>
<reference evidence="7 8" key="1">
    <citation type="journal article" date="2015" name="Genome Biol. Evol.">
        <title>Comparative Genomics of a Bacterivorous Green Alga Reveals Evolutionary Causalities and Consequences of Phago-Mixotrophic Mode of Nutrition.</title>
        <authorList>
            <person name="Burns J.A."/>
            <person name="Paasch A."/>
            <person name="Narechania A."/>
            <person name="Kim E."/>
        </authorList>
    </citation>
    <scope>NUCLEOTIDE SEQUENCE [LARGE SCALE GENOMIC DNA]</scope>
    <source>
        <strain evidence="7 8">PLY_AMNH</strain>
    </source>
</reference>
<keyword evidence="2" id="KW-0343">GTPase activation</keyword>
<dbReference type="GO" id="GO:0005634">
    <property type="term" value="C:nucleus"/>
    <property type="evidence" value="ECO:0007669"/>
    <property type="project" value="TreeGrafter"/>
</dbReference>
<feature type="region of interest" description="Disordered" evidence="5">
    <location>
        <begin position="1504"/>
        <end position="1526"/>
    </location>
</feature>
<feature type="transmembrane region" description="Helical" evidence="6">
    <location>
        <begin position="946"/>
        <end position="965"/>
    </location>
</feature>
<feature type="transmembrane region" description="Helical" evidence="6">
    <location>
        <begin position="851"/>
        <end position="875"/>
    </location>
</feature>
<dbReference type="InterPro" id="IPR001611">
    <property type="entry name" value="Leu-rich_rpt"/>
</dbReference>
<keyword evidence="6" id="KW-0812">Transmembrane</keyword>
<feature type="compositionally biased region" description="Polar residues" evidence="5">
    <location>
        <begin position="1507"/>
        <end position="1526"/>
    </location>
</feature>
<dbReference type="Proteomes" id="UP001190700">
    <property type="component" value="Unassembled WGS sequence"/>
</dbReference>
<dbReference type="Pfam" id="PF13516">
    <property type="entry name" value="LRR_6"/>
    <property type="match status" value="7"/>
</dbReference>
<gene>
    <name evidence="7" type="ORF">CYMTET_9529</name>
</gene>
<accession>A0AAE0GR23</accession>
<evidence type="ECO:0000256" key="3">
    <source>
        <dbReference type="ARBA" id="ARBA00022614"/>
    </source>
</evidence>
<dbReference type="EMBL" id="LGRX02003173">
    <property type="protein sequence ID" value="KAK3282749.1"/>
    <property type="molecule type" value="Genomic_DNA"/>
</dbReference>